<sequence length="192" mass="20196">MNLHGKTALVTGSTSGIGLGIAKVLAQAGAQLVLNGFGDSSHARAEVAALGKIPGYHDADLRDVGQIEAMMHYAESTFGGVDIVINNAGIQHVAPVEQFPVDKWNDILAINLSSVFHTTRLALPGMRQRNWGRIINIASVHGLVASKEKSAYVAAKHAVVGLTKTVALETARSGITCNAICPGWVLTPLVQQ</sequence>
<evidence type="ECO:0000313" key="5">
    <source>
        <dbReference type="Proteomes" id="UP000254938"/>
    </source>
</evidence>
<accession>A0A377TXE1</accession>
<dbReference type="GO" id="GO:0032787">
    <property type="term" value="P:monocarboxylic acid metabolic process"/>
    <property type="evidence" value="ECO:0007669"/>
    <property type="project" value="UniProtKB-ARBA"/>
</dbReference>
<reference evidence="4 5" key="1">
    <citation type="submission" date="2018-06" db="EMBL/GenBank/DDBJ databases">
        <authorList>
            <consortium name="Pathogen Informatics"/>
            <person name="Doyle S."/>
        </authorList>
    </citation>
    <scope>NUCLEOTIDE SEQUENCE [LARGE SCALE GENOMIC DNA]</scope>
    <source>
        <strain evidence="4 5">NCTC9140</strain>
    </source>
</reference>
<dbReference type="InterPro" id="IPR020904">
    <property type="entry name" value="Sc_DH/Rdtase_CS"/>
</dbReference>
<gene>
    <name evidence="4" type="primary">bdhA</name>
    <name evidence="4" type="ORF">NCTC9140_04977</name>
</gene>
<comment type="subunit">
    <text evidence="2">Homotetramer.</text>
</comment>
<dbReference type="InterPro" id="IPR050259">
    <property type="entry name" value="SDR"/>
</dbReference>
<name>A0A377TXE1_KLEPN</name>
<dbReference type="PRINTS" id="PR00080">
    <property type="entry name" value="SDRFAMILY"/>
</dbReference>
<dbReference type="PRINTS" id="PR00081">
    <property type="entry name" value="GDHRDH"/>
</dbReference>
<dbReference type="EC" id="1.1.1.30" evidence="4"/>
<dbReference type="NCBIfam" id="NF009093">
    <property type="entry name" value="PRK12429.1"/>
    <property type="match status" value="1"/>
</dbReference>
<dbReference type="PROSITE" id="PS00061">
    <property type="entry name" value="ADH_SHORT"/>
    <property type="match status" value="1"/>
</dbReference>
<dbReference type="InterPro" id="IPR036291">
    <property type="entry name" value="NAD(P)-bd_dom_sf"/>
</dbReference>
<dbReference type="PANTHER" id="PTHR42879">
    <property type="entry name" value="3-OXOACYL-(ACYL-CARRIER-PROTEIN) REDUCTASE"/>
    <property type="match status" value="1"/>
</dbReference>
<protein>
    <submittedName>
        <fullName evidence="4">D-beta-hydroxybutyrate dehydrogenase</fullName>
        <ecNumber evidence="4">1.1.1.30</ecNumber>
    </submittedName>
</protein>
<dbReference type="Gene3D" id="3.40.50.720">
    <property type="entry name" value="NAD(P)-binding Rossmann-like Domain"/>
    <property type="match status" value="1"/>
</dbReference>
<dbReference type="EMBL" id="UGKQ01000007">
    <property type="protein sequence ID" value="STS83218.1"/>
    <property type="molecule type" value="Genomic_DNA"/>
</dbReference>
<dbReference type="Pfam" id="PF00106">
    <property type="entry name" value="adh_short"/>
    <property type="match status" value="1"/>
</dbReference>
<organism evidence="4 5">
    <name type="scientific">Klebsiella pneumoniae</name>
    <dbReference type="NCBI Taxonomy" id="573"/>
    <lineage>
        <taxon>Bacteria</taxon>
        <taxon>Pseudomonadati</taxon>
        <taxon>Pseudomonadota</taxon>
        <taxon>Gammaproteobacteria</taxon>
        <taxon>Enterobacterales</taxon>
        <taxon>Enterobacteriaceae</taxon>
        <taxon>Klebsiella/Raoultella group</taxon>
        <taxon>Klebsiella</taxon>
        <taxon>Klebsiella pneumoniae complex</taxon>
    </lineage>
</organism>
<dbReference type="InterPro" id="IPR002347">
    <property type="entry name" value="SDR_fam"/>
</dbReference>
<dbReference type="FunFam" id="3.40.50.720:FF:000084">
    <property type="entry name" value="Short-chain dehydrogenase reductase"/>
    <property type="match status" value="1"/>
</dbReference>
<dbReference type="Proteomes" id="UP000254938">
    <property type="component" value="Unassembled WGS sequence"/>
</dbReference>
<evidence type="ECO:0000256" key="1">
    <source>
        <dbReference type="ARBA" id="ARBA00006484"/>
    </source>
</evidence>
<proteinExistence type="inferred from homology"/>
<evidence type="ECO:0000256" key="2">
    <source>
        <dbReference type="ARBA" id="ARBA00011881"/>
    </source>
</evidence>
<evidence type="ECO:0000313" key="4">
    <source>
        <dbReference type="EMBL" id="STS83218.1"/>
    </source>
</evidence>
<dbReference type="SUPFAM" id="SSF51735">
    <property type="entry name" value="NAD(P)-binding Rossmann-fold domains"/>
    <property type="match status" value="1"/>
</dbReference>
<dbReference type="AlphaFoldDB" id="A0A377TXE1"/>
<keyword evidence="4" id="KW-0560">Oxidoreductase</keyword>
<comment type="similarity">
    <text evidence="1 3">Belongs to the short-chain dehydrogenases/reductases (SDR) family.</text>
</comment>
<dbReference type="GO" id="GO:0003858">
    <property type="term" value="F:3-hydroxybutyrate dehydrogenase activity"/>
    <property type="evidence" value="ECO:0007669"/>
    <property type="project" value="UniProtKB-EC"/>
</dbReference>
<evidence type="ECO:0000256" key="3">
    <source>
        <dbReference type="RuleBase" id="RU000363"/>
    </source>
</evidence>
<dbReference type="PANTHER" id="PTHR42879:SF2">
    <property type="entry name" value="3-OXOACYL-[ACYL-CARRIER-PROTEIN] REDUCTASE FABG"/>
    <property type="match status" value="1"/>
</dbReference>